<proteinExistence type="predicted"/>
<dbReference type="Pfam" id="PF13761">
    <property type="entry name" value="DUF4166"/>
    <property type="match status" value="1"/>
</dbReference>
<sequence length="218" mass="24189">MQAQLQEVGKVEPLRGAEAYDTRFRALVGEDAWRDLPLAVQKRFSKRLAEAKVAIYPGIIDEVRFSRAGWLLAQLCRVIGAPLPLHPDKGVPATVSVSEDGASGGQCWTRIYGRKRGFPQVIHSAKRFAGRSGLEEYLGRGIGMALKVVAIEAGLEFRSDHYFLDIGPVRLRLPHWIGPGRTVVRHRDLGEGSFEFSLQLVHPLLGEMVYQSGVFRDG</sequence>
<keyword evidence="3" id="KW-1185">Reference proteome</keyword>
<reference evidence="2 3" key="1">
    <citation type="submission" date="2021-08" db="EMBL/GenBank/DDBJ databases">
        <title>Comparative Genomics Analysis of the Genus Qipengyuania Reveals Extensive Genetic Diversity and Metabolic Versatility, Including the Description of Fifteen Novel Species.</title>
        <authorList>
            <person name="Liu Y."/>
        </authorList>
    </citation>
    <scope>NUCLEOTIDE SEQUENCE [LARGE SCALE GENOMIC DNA]</scope>
    <source>
        <strain evidence="2 3">1NDH1</strain>
    </source>
</reference>
<protein>
    <submittedName>
        <fullName evidence="2">DUF4166 domain-containing protein</fullName>
    </submittedName>
</protein>
<dbReference type="Proteomes" id="UP000824321">
    <property type="component" value="Chromosome"/>
</dbReference>
<dbReference type="EMBL" id="CP081294">
    <property type="protein sequence ID" value="QZD95625.1"/>
    <property type="molecule type" value="Genomic_DNA"/>
</dbReference>
<evidence type="ECO:0000313" key="2">
    <source>
        <dbReference type="EMBL" id="QZD95625.1"/>
    </source>
</evidence>
<evidence type="ECO:0000313" key="3">
    <source>
        <dbReference type="Proteomes" id="UP000824321"/>
    </source>
</evidence>
<name>A0ABX9A2Y0_9SPHN</name>
<dbReference type="InterPro" id="IPR025311">
    <property type="entry name" value="DUF4166"/>
</dbReference>
<accession>A0ABX9A2Y0</accession>
<dbReference type="RefSeq" id="WP_221431364.1">
    <property type="nucleotide sequence ID" value="NZ_CP081294.1"/>
</dbReference>
<organism evidence="2 3">
    <name type="scientific">Qipengyuania gelatinilytica</name>
    <dbReference type="NCBI Taxonomy" id="2867231"/>
    <lineage>
        <taxon>Bacteria</taxon>
        <taxon>Pseudomonadati</taxon>
        <taxon>Pseudomonadota</taxon>
        <taxon>Alphaproteobacteria</taxon>
        <taxon>Sphingomonadales</taxon>
        <taxon>Erythrobacteraceae</taxon>
        <taxon>Qipengyuania</taxon>
    </lineage>
</organism>
<evidence type="ECO:0000259" key="1">
    <source>
        <dbReference type="Pfam" id="PF13761"/>
    </source>
</evidence>
<gene>
    <name evidence="2" type="ORF">K3136_02535</name>
</gene>
<feature type="domain" description="DUF4166" evidence="1">
    <location>
        <begin position="36"/>
        <end position="215"/>
    </location>
</feature>